<comment type="caution">
    <text evidence="1">The sequence shown here is derived from an EMBL/GenBank/DDBJ whole genome shotgun (WGS) entry which is preliminary data.</text>
</comment>
<gene>
    <name evidence="1" type="ORF">KLDO_g2870</name>
</gene>
<dbReference type="InterPro" id="IPR007364">
    <property type="entry name" value="SFM1-like"/>
</dbReference>
<dbReference type="GO" id="GO:0035241">
    <property type="term" value="F:protein-arginine omega-N monomethyltransferase activity"/>
    <property type="evidence" value="ECO:0007669"/>
    <property type="project" value="TreeGrafter"/>
</dbReference>
<dbReference type="CDD" id="cd18090">
    <property type="entry name" value="Arginine_MT_Sfm1"/>
    <property type="match status" value="1"/>
</dbReference>
<dbReference type="EMBL" id="CCBQ010000038">
    <property type="protein sequence ID" value="CDO94611.1"/>
    <property type="molecule type" value="Genomic_DNA"/>
</dbReference>
<keyword evidence="2" id="KW-1185">Reference proteome</keyword>
<sequence length="231" mass="26981">MSTKEQRVNRGKTTRVRFNMKYIIEHMEQGFSEWVTLEYAQIIRDVGKDNLILSSLPKDTTESDIPEKLKDMGLQWTTSNLDKITETFPNLPELKSQRVCLLDPRAKTDLVPSDSQTYDYFVFGGILGDHPPRDRTRELMEQYPNLLVGKRLGDKQMTTDTAIRTTQIIIEKQTKFEDIKFIDYPEFRFNKNEATEMPFRYVLNSADKPILPEGMLELIKRDSEQSLDDLF</sequence>
<reference evidence="1 2" key="1">
    <citation type="submission" date="2014-03" db="EMBL/GenBank/DDBJ databases">
        <title>The genome of Kluyveromyces dobzhanskii.</title>
        <authorList>
            <person name="Nystedt B."/>
            <person name="Astrom S."/>
        </authorList>
    </citation>
    <scope>NUCLEOTIDE SEQUENCE [LARGE SCALE GENOMIC DNA]</scope>
    <source>
        <strain evidence="1 2">CBS 2104</strain>
    </source>
</reference>
<name>A0A0A8L6B4_9SACH</name>
<dbReference type="Proteomes" id="UP000031516">
    <property type="component" value="Unassembled WGS sequence"/>
</dbReference>
<evidence type="ECO:0000313" key="1">
    <source>
        <dbReference type="EMBL" id="CDO94611.1"/>
    </source>
</evidence>
<protein>
    <submittedName>
        <fullName evidence="1">WGS project CCBQ000000000 data, contig 00017</fullName>
    </submittedName>
</protein>
<evidence type="ECO:0000313" key="2">
    <source>
        <dbReference type="Proteomes" id="UP000031516"/>
    </source>
</evidence>
<accession>A0A0A8L6B4</accession>
<dbReference type="PANTHER" id="PTHR35517:SF1">
    <property type="entry name" value="PROTEIN ARGININE N-METHYLTRANSFERASE SFM1"/>
    <property type="match status" value="1"/>
</dbReference>
<dbReference type="Pfam" id="PF04252">
    <property type="entry name" value="SFM1-like"/>
    <property type="match status" value="1"/>
</dbReference>
<proteinExistence type="predicted"/>
<organism evidence="1 2">
    <name type="scientific">Kluyveromyces dobzhanskii CBS 2104</name>
    <dbReference type="NCBI Taxonomy" id="1427455"/>
    <lineage>
        <taxon>Eukaryota</taxon>
        <taxon>Fungi</taxon>
        <taxon>Dikarya</taxon>
        <taxon>Ascomycota</taxon>
        <taxon>Saccharomycotina</taxon>
        <taxon>Saccharomycetes</taxon>
        <taxon>Saccharomycetales</taxon>
        <taxon>Saccharomycetaceae</taxon>
        <taxon>Kluyveromyces</taxon>
    </lineage>
</organism>
<dbReference type="PANTHER" id="PTHR35517">
    <property type="entry name" value="PROTEIN ARGININE N-METHYLTRANSFERASE SFM1"/>
    <property type="match status" value="1"/>
</dbReference>
<dbReference type="AlphaFoldDB" id="A0A0A8L6B4"/>
<dbReference type="OrthoDB" id="373498at2759"/>